<dbReference type="AlphaFoldDB" id="A0A3L8D5F9"/>
<reference evidence="2" key="2">
    <citation type="submission" date="2018-07" db="EMBL/GenBank/DDBJ databases">
        <authorList>
            <person name="Mckenzie S.K."/>
            <person name="Kronauer D.J.C."/>
        </authorList>
    </citation>
    <scope>NUCLEOTIDE SEQUENCE</scope>
    <source>
        <strain evidence="2">Clonal line C1</strain>
    </source>
</reference>
<name>A0A3L8D5F9_OOCBI</name>
<comment type="caution">
    <text evidence="2">The sequence shown here is derived from an EMBL/GenBank/DDBJ whole genome shotgun (WGS) entry which is preliminary data.</text>
</comment>
<feature type="compositionally biased region" description="Basic residues" evidence="1">
    <location>
        <begin position="1"/>
        <end position="13"/>
    </location>
</feature>
<feature type="region of interest" description="Disordered" evidence="1">
    <location>
        <begin position="1"/>
        <end position="22"/>
    </location>
</feature>
<evidence type="ECO:0000256" key="1">
    <source>
        <dbReference type="SAM" id="MobiDB-lite"/>
    </source>
</evidence>
<gene>
    <name evidence="2" type="ORF">DMN91_012460</name>
</gene>
<protein>
    <submittedName>
        <fullName evidence="2">Uncharacterized protein</fullName>
    </submittedName>
</protein>
<evidence type="ECO:0000313" key="2">
    <source>
        <dbReference type="EMBL" id="RLU15466.1"/>
    </source>
</evidence>
<sequence>MLPLGRKPRKMKSASHPSPKMEKRLCNVGRGVLLDPSTWALQILLGKYAASFVELINLPEEREKEANGGTDRRMRDSTTGSTFFAYCQGLSTRHSETGLIGDISTNVAYLKATCHGYPI</sequence>
<proteinExistence type="predicted"/>
<accession>A0A3L8D5F9</accession>
<organism evidence="2">
    <name type="scientific">Ooceraea biroi</name>
    <name type="common">Clonal raider ant</name>
    <name type="synonym">Cerapachys biroi</name>
    <dbReference type="NCBI Taxonomy" id="2015173"/>
    <lineage>
        <taxon>Eukaryota</taxon>
        <taxon>Metazoa</taxon>
        <taxon>Ecdysozoa</taxon>
        <taxon>Arthropoda</taxon>
        <taxon>Hexapoda</taxon>
        <taxon>Insecta</taxon>
        <taxon>Pterygota</taxon>
        <taxon>Neoptera</taxon>
        <taxon>Endopterygota</taxon>
        <taxon>Hymenoptera</taxon>
        <taxon>Apocrita</taxon>
        <taxon>Aculeata</taxon>
        <taxon>Formicoidea</taxon>
        <taxon>Formicidae</taxon>
        <taxon>Dorylinae</taxon>
        <taxon>Ooceraea</taxon>
    </lineage>
</organism>
<dbReference type="EMBL" id="QOIP01000013">
    <property type="protein sequence ID" value="RLU15466.1"/>
    <property type="molecule type" value="Genomic_DNA"/>
</dbReference>
<dbReference type="Proteomes" id="UP000279307">
    <property type="component" value="Chromosome 13"/>
</dbReference>
<reference evidence="2" key="1">
    <citation type="journal article" date="2018" name="Genome Res.">
        <title>The genomic architecture and molecular evolution of ant odorant receptors.</title>
        <authorList>
            <person name="McKenzie S.K."/>
            <person name="Kronauer D.J.C."/>
        </authorList>
    </citation>
    <scope>NUCLEOTIDE SEQUENCE [LARGE SCALE GENOMIC DNA]</scope>
    <source>
        <strain evidence="2">Clonal line C1</strain>
    </source>
</reference>